<dbReference type="InterPro" id="IPR001680">
    <property type="entry name" value="WD40_rpt"/>
</dbReference>
<evidence type="ECO:0000256" key="6">
    <source>
        <dbReference type="ARBA" id="ARBA00068030"/>
    </source>
</evidence>
<keyword evidence="12" id="KW-1185">Reference proteome</keyword>
<evidence type="ECO:0000256" key="3">
    <source>
        <dbReference type="ARBA" id="ARBA00022737"/>
    </source>
</evidence>
<comment type="similarity">
    <text evidence="5">Belongs to the NLE1/RSA4 family.</text>
</comment>
<dbReference type="FunFam" id="2.130.10.10:FF:000092">
    <property type="entry name" value="notchless protein homolog"/>
    <property type="match status" value="1"/>
</dbReference>
<dbReference type="PRINTS" id="PR00320">
    <property type="entry name" value="GPROTEINBRPT"/>
</dbReference>
<dbReference type="InterPro" id="IPR001632">
    <property type="entry name" value="WD40_G-protein_beta-like"/>
</dbReference>
<evidence type="ECO:0000256" key="1">
    <source>
        <dbReference type="ARBA" id="ARBA00004604"/>
    </source>
</evidence>
<dbReference type="AlphaFoldDB" id="A0A6A6WBJ0"/>
<dbReference type="InterPro" id="IPR019775">
    <property type="entry name" value="WD40_repeat_CS"/>
</dbReference>
<feature type="repeat" description="WD" evidence="9">
    <location>
        <begin position="225"/>
        <end position="263"/>
    </location>
</feature>
<sequence length="513" mass="55854">MATVPPPPSKRQKTAAAARAKEQQDITEHVPEGSVRIRFVDQATGQTGSLPVISVPLARASTKNLETLLNGLQEHGDEQIPYRFFYSTANGGVALGDRDDVYRTLIASGKATTETEISLQYTPQAVFRVRAVSRCSAAVSGHGEAILAIQFSPTSSSRVASGAGDGSARIWDCDTGTIVYTLKGHKGWVLAVSWSPDGSILATGGSDSMVRLWDPATGKELGGPMKAHKKPITNLSWEPYHKQESGRPRFASSSQDSTVVIWDAVRRKIDFSLTGHKDSVKCVKWGGTGSIYTASHDKTVKVWDATNGQLQFTLNSHAHWVNHLALSTDFAIRTAYHDHTRKTPATEEEKVAKAKERFEKAARVGGQITERLVTASDDCTVFLWSPSVSQKPVARLTGHQKQVNHVTFSPDGAYIASAGFDNHVKLWSGRDGSFISSLRGHVASVYQCCFSADSRLLVSSSKDTTLKAWDVRTGKIKEDLPGHKDEVYAVDWSPDGEKVASGGADKQVRIWRH</sequence>
<dbReference type="PROSITE" id="PS00678">
    <property type="entry name" value="WD_REPEATS_1"/>
    <property type="match status" value="2"/>
</dbReference>
<reference evidence="11" key="1">
    <citation type="journal article" date="2020" name="Stud. Mycol.">
        <title>101 Dothideomycetes genomes: a test case for predicting lifestyles and emergence of pathogens.</title>
        <authorList>
            <person name="Haridas S."/>
            <person name="Albert R."/>
            <person name="Binder M."/>
            <person name="Bloem J."/>
            <person name="Labutti K."/>
            <person name="Salamov A."/>
            <person name="Andreopoulos B."/>
            <person name="Baker S."/>
            <person name="Barry K."/>
            <person name="Bills G."/>
            <person name="Bluhm B."/>
            <person name="Cannon C."/>
            <person name="Castanera R."/>
            <person name="Culley D."/>
            <person name="Daum C."/>
            <person name="Ezra D."/>
            <person name="Gonzalez J."/>
            <person name="Henrissat B."/>
            <person name="Kuo A."/>
            <person name="Liang C."/>
            <person name="Lipzen A."/>
            <person name="Lutzoni F."/>
            <person name="Magnuson J."/>
            <person name="Mondo S."/>
            <person name="Nolan M."/>
            <person name="Ohm R."/>
            <person name="Pangilinan J."/>
            <person name="Park H.-J."/>
            <person name="Ramirez L."/>
            <person name="Alfaro M."/>
            <person name="Sun H."/>
            <person name="Tritt A."/>
            <person name="Yoshinaga Y."/>
            <person name="Zwiers L.-H."/>
            <person name="Turgeon B."/>
            <person name="Goodwin S."/>
            <person name="Spatafora J."/>
            <person name="Crous P."/>
            <person name="Grigoriev I."/>
        </authorList>
    </citation>
    <scope>NUCLEOTIDE SEQUENCE</scope>
    <source>
        <strain evidence="11">CBS 121739</strain>
    </source>
</reference>
<dbReference type="SMART" id="SM00320">
    <property type="entry name" value="WD40"/>
    <property type="match status" value="8"/>
</dbReference>
<comment type="subcellular location">
    <subcellularLocation>
        <location evidence="1">Nucleus</location>
        <location evidence="1">Nucleolus</location>
    </subcellularLocation>
</comment>
<feature type="repeat" description="WD" evidence="9">
    <location>
        <begin position="480"/>
        <end position="513"/>
    </location>
</feature>
<keyword evidence="4" id="KW-0539">Nucleus</keyword>
<dbReference type="InterPro" id="IPR011047">
    <property type="entry name" value="Quinoprotein_ADH-like_sf"/>
</dbReference>
<feature type="repeat" description="WD" evidence="9">
    <location>
        <begin position="182"/>
        <end position="223"/>
    </location>
</feature>
<dbReference type="PANTHER" id="PTHR19848:SF0">
    <property type="entry name" value="NOTCHLESS PROTEIN HOMOLOG 1"/>
    <property type="match status" value="1"/>
</dbReference>
<evidence type="ECO:0000256" key="7">
    <source>
        <dbReference type="ARBA" id="ARBA00077034"/>
    </source>
</evidence>
<feature type="repeat" description="WD" evidence="9">
    <location>
        <begin position="139"/>
        <end position="181"/>
    </location>
</feature>
<dbReference type="SUPFAM" id="SSF50998">
    <property type="entry name" value="Quinoprotein alcohol dehydrogenase-like"/>
    <property type="match status" value="1"/>
</dbReference>
<organism evidence="11 12">
    <name type="scientific">Pseudovirgaria hyperparasitica</name>
    <dbReference type="NCBI Taxonomy" id="470096"/>
    <lineage>
        <taxon>Eukaryota</taxon>
        <taxon>Fungi</taxon>
        <taxon>Dikarya</taxon>
        <taxon>Ascomycota</taxon>
        <taxon>Pezizomycotina</taxon>
        <taxon>Dothideomycetes</taxon>
        <taxon>Dothideomycetes incertae sedis</taxon>
        <taxon>Acrospermales</taxon>
        <taxon>Acrospermaceae</taxon>
        <taxon>Pseudovirgaria</taxon>
    </lineage>
</organism>
<evidence type="ECO:0000256" key="5">
    <source>
        <dbReference type="ARBA" id="ARBA00061016"/>
    </source>
</evidence>
<accession>A0A6A6WBJ0</accession>
<name>A0A6A6WBJ0_9PEZI</name>
<dbReference type="CDD" id="cd00200">
    <property type="entry name" value="WD40"/>
    <property type="match status" value="1"/>
</dbReference>
<evidence type="ECO:0000256" key="8">
    <source>
        <dbReference type="ARBA" id="ARBA00080836"/>
    </source>
</evidence>
<feature type="region of interest" description="Disordered" evidence="10">
    <location>
        <begin position="1"/>
        <end position="27"/>
    </location>
</feature>
<dbReference type="Proteomes" id="UP000799437">
    <property type="component" value="Unassembled WGS sequence"/>
</dbReference>
<keyword evidence="2 9" id="KW-0853">WD repeat</keyword>
<evidence type="ECO:0000256" key="2">
    <source>
        <dbReference type="ARBA" id="ARBA00022574"/>
    </source>
</evidence>
<dbReference type="GO" id="GO:0000027">
    <property type="term" value="P:ribosomal large subunit assembly"/>
    <property type="evidence" value="ECO:0007669"/>
    <property type="project" value="TreeGrafter"/>
</dbReference>
<dbReference type="InterPro" id="IPR020472">
    <property type="entry name" value="WD40_PAC1"/>
</dbReference>
<dbReference type="PROSITE" id="PS50294">
    <property type="entry name" value="WD_REPEATS_REGION"/>
    <property type="match status" value="6"/>
</dbReference>
<evidence type="ECO:0000256" key="4">
    <source>
        <dbReference type="ARBA" id="ARBA00023242"/>
    </source>
</evidence>
<dbReference type="GO" id="GO:0005730">
    <property type="term" value="C:nucleolus"/>
    <property type="evidence" value="ECO:0007669"/>
    <property type="project" value="UniProtKB-SubCell"/>
</dbReference>
<dbReference type="InterPro" id="IPR015943">
    <property type="entry name" value="WD40/YVTN_repeat-like_dom_sf"/>
</dbReference>
<evidence type="ECO:0000313" key="12">
    <source>
        <dbReference type="Proteomes" id="UP000799437"/>
    </source>
</evidence>
<dbReference type="GeneID" id="54483783"/>
<dbReference type="Gene3D" id="2.130.10.10">
    <property type="entry name" value="YVTN repeat-like/Quinoprotein amine dehydrogenase"/>
    <property type="match status" value="1"/>
</dbReference>
<protein>
    <recommendedName>
        <fullName evidence="6">Ribosome assembly protein 4</fullName>
    </recommendedName>
    <alternativeName>
        <fullName evidence="8">Notchless protein homolog 1</fullName>
    </alternativeName>
    <alternativeName>
        <fullName evidence="7">Ribosome biogenesis factor RSA4</fullName>
    </alternativeName>
</protein>
<dbReference type="EMBL" id="ML996570">
    <property type="protein sequence ID" value="KAF2759206.1"/>
    <property type="molecule type" value="Genomic_DNA"/>
</dbReference>
<evidence type="ECO:0000256" key="9">
    <source>
        <dbReference type="PROSITE-ProRule" id="PRU00221"/>
    </source>
</evidence>
<dbReference type="RefSeq" id="XP_033601657.1">
    <property type="nucleotide sequence ID" value="XM_033742729.1"/>
</dbReference>
<evidence type="ECO:0000313" key="11">
    <source>
        <dbReference type="EMBL" id="KAF2759206.1"/>
    </source>
</evidence>
<dbReference type="Pfam" id="PF00400">
    <property type="entry name" value="WD40"/>
    <property type="match status" value="7"/>
</dbReference>
<dbReference type="PANTHER" id="PTHR19848">
    <property type="entry name" value="WD40 REPEAT PROTEIN"/>
    <property type="match status" value="1"/>
</dbReference>
<evidence type="ECO:0000256" key="10">
    <source>
        <dbReference type="SAM" id="MobiDB-lite"/>
    </source>
</evidence>
<dbReference type="PROSITE" id="PS50082">
    <property type="entry name" value="WD_REPEATS_2"/>
    <property type="match status" value="7"/>
</dbReference>
<feature type="repeat" description="WD" evidence="9">
    <location>
        <begin position="438"/>
        <end position="479"/>
    </location>
</feature>
<dbReference type="PRINTS" id="PR00319">
    <property type="entry name" value="GPROTEINB"/>
</dbReference>
<keyword evidence="3" id="KW-0677">Repeat</keyword>
<feature type="repeat" description="WD" evidence="9">
    <location>
        <begin position="273"/>
        <end position="313"/>
    </location>
</feature>
<dbReference type="OrthoDB" id="10267436at2759"/>
<gene>
    <name evidence="11" type="ORF">EJ05DRAFT_463828</name>
</gene>
<feature type="repeat" description="WD" evidence="9">
    <location>
        <begin position="396"/>
        <end position="437"/>
    </location>
</feature>
<proteinExistence type="inferred from homology"/>